<comment type="caution">
    <text evidence="1">The sequence shown here is derived from an EMBL/GenBank/DDBJ whole genome shotgun (WGS) entry which is preliminary data.</text>
</comment>
<organism evidence="1 2">
    <name type="scientific">Ceratodon purpureus</name>
    <name type="common">Fire moss</name>
    <name type="synonym">Dicranum purpureum</name>
    <dbReference type="NCBI Taxonomy" id="3225"/>
    <lineage>
        <taxon>Eukaryota</taxon>
        <taxon>Viridiplantae</taxon>
        <taxon>Streptophyta</taxon>
        <taxon>Embryophyta</taxon>
        <taxon>Bryophyta</taxon>
        <taxon>Bryophytina</taxon>
        <taxon>Bryopsida</taxon>
        <taxon>Dicranidae</taxon>
        <taxon>Pseudoditrichales</taxon>
        <taxon>Ditrichaceae</taxon>
        <taxon>Ceratodon</taxon>
    </lineage>
</organism>
<evidence type="ECO:0000313" key="1">
    <source>
        <dbReference type="EMBL" id="KAG0555170.1"/>
    </source>
</evidence>
<protein>
    <submittedName>
        <fullName evidence="1">Uncharacterized protein</fullName>
    </submittedName>
</protein>
<dbReference type="AlphaFoldDB" id="A0A8T0G808"/>
<accession>A0A8T0G808</accession>
<reference evidence="1" key="1">
    <citation type="submission" date="2020-06" db="EMBL/GenBank/DDBJ databases">
        <title>WGS assembly of Ceratodon purpureus strain R40.</title>
        <authorList>
            <person name="Carey S.B."/>
            <person name="Jenkins J."/>
            <person name="Shu S."/>
            <person name="Lovell J.T."/>
            <person name="Sreedasyam A."/>
            <person name="Maumus F."/>
            <person name="Tiley G.P."/>
            <person name="Fernandez-Pozo N."/>
            <person name="Barry K."/>
            <person name="Chen C."/>
            <person name="Wang M."/>
            <person name="Lipzen A."/>
            <person name="Daum C."/>
            <person name="Saski C.A."/>
            <person name="Payton A.C."/>
            <person name="Mcbreen J.C."/>
            <person name="Conrad R.E."/>
            <person name="Kollar L.M."/>
            <person name="Olsson S."/>
            <person name="Huttunen S."/>
            <person name="Landis J.B."/>
            <person name="Wickett N.J."/>
            <person name="Johnson M.G."/>
            <person name="Rensing S.A."/>
            <person name="Grimwood J."/>
            <person name="Schmutz J."/>
            <person name="Mcdaniel S.F."/>
        </authorList>
    </citation>
    <scope>NUCLEOTIDE SEQUENCE</scope>
    <source>
        <strain evidence="1">R40</strain>
    </source>
</reference>
<dbReference type="Proteomes" id="UP000822688">
    <property type="component" value="Chromosome 12"/>
</dbReference>
<dbReference type="EMBL" id="CM026433">
    <property type="protein sequence ID" value="KAG0555170.1"/>
    <property type="molecule type" value="Genomic_DNA"/>
</dbReference>
<evidence type="ECO:0000313" key="2">
    <source>
        <dbReference type="Proteomes" id="UP000822688"/>
    </source>
</evidence>
<proteinExistence type="predicted"/>
<gene>
    <name evidence="1" type="ORF">KC19_12G149500</name>
</gene>
<keyword evidence="2" id="KW-1185">Reference proteome</keyword>
<sequence length="109" mass="12268">MQPKGAEVGDRLQYLQTGSQLAPQPLRKFASLDSRSSIPELHVHIEMRYTYISLELYCDILRRESYLSPLLLHNTYTVTKIGTVFSNLKDSSTTFNPKTPAFTATASLS</sequence>
<name>A0A8T0G808_CERPU</name>